<keyword evidence="2" id="KW-0479">Metal-binding</keyword>
<evidence type="ECO:0000259" key="3">
    <source>
        <dbReference type="Pfam" id="PF01557"/>
    </source>
</evidence>
<evidence type="ECO:0000313" key="5">
    <source>
        <dbReference type="Proteomes" id="UP000011280"/>
    </source>
</evidence>
<dbReference type="Pfam" id="PF01557">
    <property type="entry name" value="FAA_hydrolase"/>
    <property type="match status" value="1"/>
</dbReference>
<evidence type="ECO:0000313" key="4">
    <source>
        <dbReference type="EMBL" id="AGE74499.1"/>
    </source>
</evidence>
<dbReference type="AlphaFoldDB" id="M1J518"/>
<feature type="domain" description="Fumarylacetoacetase-like C-terminal" evidence="3">
    <location>
        <begin position="54"/>
        <end position="279"/>
    </location>
</feature>
<dbReference type="SUPFAM" id="SSF56529">
    <property type="entry name" value="FAH"/>
    <property type="match status" value="1"/>
</dbReference>
<dbReference type="PANTHER" id="PTHR42796:SF4">
    <property type="entry name" value="FUMARYLACETOACETATE HYDROLASE DOMAIN-CONTAINING PROTEIN 2A"/>
    <property type="match status" value="1"/>
</dbReference>
<dbReference type="GO" id="GO:0044281">
    <property type="term" value="P:small molecule metabolic process"/>
    <property type="evidence" value="ECO:0007669"/>
    <property type="project" value="UniProtKB-ARBA"/>
</dbReference>
<dbReference type="EMBL" id="CP002818">
    <property type="protein sequence ID" value="AGE74499.1"/>
    <property type="molecule type" value="Genomic_DNA"/>
</dbReference>
<dbReference type="PANTHER" id="PTHR42796">
    <property type="entry name" value="FUMARYLACETOACETATE HYDROLASE DOMAIN-CONTAINING PROTEIN 2A-RELATED"/>
    <property type="match status" value="1"/>
</dbReference>
<comment type="similarity">
    <text evidence="1">Belongs to the FAH family.</text>
</comment>
<accession>M1J518</accession>
<proteinExistence type="inferred from homology"/>
<dbReference type="InterPro" id="IPR051121">
    <property type="entry name" value="FAH"/>
</dbReference>
<reference evidence="4 5" key="1">
    <citation type="journal article" date="2012" name="ISME J.">
        <title>Genomic evidence of rapid, global-scale gene flow in a Sulfolobus species.</title>
        <authorList>
            <person name="Mao D."/>
            <person name="Grogan D."/>
        </authorList>
    </citation>
    <scope>NUCLEOTIDE SEQUENCE [LARGE SCALE GENOMIC DNA]</scope>
    <source>
        <strain evidence="4 5">Ron12/I</strain>
    </source>
</reference>
<dbReference type="GO" id="GO:0046872">
    <property type="term" value="F:metal ion binding"/>
    <property type="evidence" value="ECO:0007669"/>
    <property type="project" value="UniProtKB-KW"/>
</dbReference>
<dbReference type="GO" id="GO:0003824">
    <property type="term" value="F:catalytic activity"/>
    <property type="evidence" value="ECO:0007669"/>
    <property type="project" value="InterPro"/>
</dbReference>
<dbReference type="Gene3D" id="3.90.850.10">
    <property type="entry name" value="Fumarylacetoacetase-like, C-terminal domain"/>
    <property type="match status" value="1"/>
</dbReference>
<evidence type="ECO:0000256" key="1">
    <source>
        <dbReference type="ARBA" id="ARBA00010211"/>
    </source>
</evidence>
<dbReference type="InterPro" id="IPR036663">
    <property type="entry name" value="Fumarylacetoacetase_C_sf"/>
</dbReference>
<dbReference type="KEGG" id="sacr:SacRon12I_11425"/>
<gene>
    <name evidence="4" type="ORF">SacRon12I_11425</name>
</gene>
<evidence type="ECO:0000256" key="2">
    <source>
        <dbReference type="ARBA" id="ARBA00022723"/>
    </source>
</evidence>
<sequence>MKMKLVFFEYQGKVRLGEVIGNDIIEMESVNKEPKGGSYDIRSVKILPVQTASIFCVLVNSYKMLGASSKQEGKEMLGTPKFFIKLPSIVVGNGDIVYAPKSGIRPEVEIGIIIKEKLRNINSGKIQDYILGYTVFNDVTAPGEASKDWYYARRRDPNDGVVKRMIVRGAHFRNKNRDTFAVLGSIITTPDEVKLDRLRMMSIYDNKVIQDSTTDEFIFSPEEIIRELSTILTIPQLSVITTGTVGYSGAEDTSEYKLEAKSTTMEVHVERIGSLVNPVKVI</sequence>
<dbReference type="PATRIC" id="fig|1028567.7.peg.2293"/>
<dbReference type="Proteomes" id="UP000011280">
    <property type="component" value="Chromosome"/>
</dbReference>
<name>M1J518_9CREN</name>
<dbReference type="HOGENOM" id="CLU_028458_4_2_2"/>
<organism evidence="5">
    <name type="scientific">Sulfolobus acidocaldarius Ron12/I</name>
    <dbReference type="NCBI Taxonomy" id="1028567"/>
    <lineage>
        <taxon>Archaea</taxon>
        <taxon>Thermoproteota</taxon>
        <taxon>Thermoprotei</taxon>
        <taxon>Sulfolobales</taxon>
        <taxon>Sulfolobaceae</taxon>
        <taxon>Sulfolobus</taxon>
    </lineage>
</organism>
<protein>
    <submittedName>
        <fullName evidence="4">4-hydroxyphenylacetate degradation bifunctionali somerase/decarboxylase</fullName>
    </submittedName>
</protein>
<dbReference type="InterPro" id="IPR011234">
    <property type="entry name" value="Fumarylacetoacetase-like_C"/>
</dbReference>